<dbReference type="EMBL" id="MJIL01000095">
    <property type="protein sequence ID" value="OLQ71313.1"/>
    <property type="molecule type" value="Genomic_DNA"/>
</dbReference>
<protein>
    <recommendedName>
        <fullName evidence="3">Poly(Hydroxyalkanoate) granule-associated protein</fullName>
    </recommendedName>
</protein>
<dbReference type="Proteomes" id="UP000186905">
    <property type="component" value="Unassembled WGS sequence"/>
</dbReference>
<evidence type="ECO:0000313" key="2">
    <source>
        <dbReference type="Proteomes" id="UP000186905"/>
    </source>
</evidence>
<comment type="caution">
    <text evidence="1">The sequence shown here is derived from an EMBL/GenBank/DDBJ whole genome shotgun (WGS) entry which is preliminary data.</text>
</comment>
<accession>A0A1Q9GAE7</accession>
<gene>
    <name evidence="1" type="ORF">BIT28_03930</name>
</gene>
<dbReference type="OrthoDB" id="5801582at2"/>
<keyword evidence="2" id="KW-1185">Reference proteome</keyword>
<organism evidence="1 2">
    <name type="scientific">Photobacterium proteolyticum</name>
    <dbReference type="NCBI Taxonomy" id="1903952"/>
    <lineage>
        <taxon>Bacteria</taxon>
        <taxon>Pseudomonadati</taxon>
        <taxon>Pseudomonadota</taxon>
        <taxon>Gammaproteobacteria</taxon>
        <taxon>Vibrionales</taxon>
        <taxon>Vibrionaceae</taxon>
        <taxon>Photobacterium</taxon>
    </lineage>
</organism>
<dbReference type="RefSeq" id="WP_075767595.1">
    <property type="nucleotide sequence ID" value="NZ_MJIL01000095.1"/>
</dbReference>
<evidence type="ECO:0008006" key="3">
    <source>
        <dbReference type="Google" id="ProtNLM"/>
    </source>
</evidence>
<dbReference type="AlphaFoldDB" id="A0A1Q9GAE7"/>
<proteinExistence type="predicted"/>
<sequence length="120" mass="13726">MKDQERKIEDSAREEKLHNKVWLAGLGVYAKGGDELNQLSGKGKAMYNELIEQGRGVESELKERIHTTRIHKSVSAEERAHQLVQKMVGMDNERLDSLDDKIDQLTANIEALLERREAKK</sequence>
<evidence type="ECO:0000313" key="1">
    <source>
        <dbReference type="EMBL" id="OLQ71313.1"/>
    </source>
</evidence>
<dbReference type="NCBIfam" id="NF047773">
    <property type="entry name" value="phas_rel_Lepto"/>
    <property type="match status" value="1"/>
</dbReference>
<name>A0A1Q9GAE7_9GAMM</name>
<reference evidence="1 2" key="1">
    <citation type="submission" date="2016-09" db="EMBL/GenBank/DDBJ databases">
        <title>Photobacterium proteolyticum sp. nov. a protease producing bacterium isolated from ocean sediments of Laizhou Bay.</title>
        <authorList>
            <person name="Li Y."/>
        </authorList>
    </citation>
    <scope>NUCLEOTIDE SEQUENCE [LARGE SCALE GENOMIC DNA]</scope>
    <source>
        <strain evidence="1 2">13-12</strain>
    </source>
</reference>
<dbReference type="STRING" id="1903952.BIT28_03930"/>